<dbReference type="EMBL" id="PKUN01000008">
    <property type="protein sequence ID" value="PLX62167.1"/>
    <property type="molecule type" value="Genomic_DNA"/>
</dbReference>
<dbReference type="GO" id="GO:0046872">
    <property type="term" value="F:metal ion binding"/>
    <property type="evidence" value="ECO:0007669"/>
    <property type="project" value="UniProtKB-KW"/>
</dbReference>
<dbReference type="InterPro" id="IPR036069">
    <property type="entry name" value="DUF34/NIF3_sf"/>
</dbReference>
<gene>
    <name evidence="4" type="ORF">C0630_07095</name>
</gene>
<evidence type="ECO:0000256" key="2">
    <source>
        <dbReference type="ARBA" id="ARBA00022723"/>
    </source>
</evidence>
<proteinExistence type="inferred from homology"/>
<organism evidence="4 5">
    <name type="scientific">Sedimenticola selenatireducens</name>
    <dbReference type="NCBI Taxonomy" id="191960"/>
    <lineage>
        <taxon>Bacteria</taxon>
        <taxon>Pseudomonadati</taxon>
        <taxon>Pseudomonadota</taxon>
        <taxon>Gammaproteobacteria</taxon>
        <taxon>Chromatiales</taxon>
        <taxon>Sedimenticolaceae</taxon>
        <taxon>Sedimenticola</taxon>
    </lineage>
</organism>
<dbReference type="GO" id="GO:0005737">
    <property type="term" value="C:cytoplasm"/>
    <property type="evidence" value="ECO:0007669"/>
    <property type="project" value="TreeGrafter"/>
</dbReference>
<protein>
    <submittedName>
        <fullName evidence="4">Nif3-like dinuclear metal center hexameric protein</fullName>
    </submittedName>
</protein>
<comment type="caution">
    <text evidence="4">The sequence shown here is derived from an EMBL/GenBank/DDBJ whole genome shotgun (WGS) entry which is preliminary data.</text>
</comment>
<feature type="binding site" evidence="3">
    <location>
        <position position="65"/>
    </location>
    <ligand>
        <name>a divalent metal cation</name>
        <dbReference type="ChEBI" id="CHEBI:60240"/>
        <label>1</label>
    </ligand>
</feature>
<evidence type="ECO:0000313" key="4">
    <source>
        <dbReference type="EMBL" id="PLX62167.1"/>
    </source>
</evidence>
<evidence type="ECO:0000256" key="3">
    <source>
        <dbReference type="PIRSR" id="PIRSR602678-1"/>
    </source>
</evidence>
<dbReference type="AlphaFoldDB" id="A0A2N6CXX8"/>
<dbReference type="PANTHER" id="PTHR13799:SF14">
    <property type="entry name" value="GTP CYCLOHYDROLASE 1 TYPE 2 HOMOLOG"/>
    <property type="match status" value="1"/>
</dbReference>
<dbReference type="Proteomes" id="UP000235015">
    <property type="component" value="Unassembled WGS sequence"/>
</dbReference>
<feature type="binding site" evidence="3">
    <location>
        <position position="66"/>
    </location>
    <ligand>
        <name>a divalent metal cation</name>
        <dbReference type="ChEBI" id="CHEBI:60240"/>
        <label>1</label>
    </ligand>
</feature>
<comment type="similarity">
    <text evidence="1">Belongs to the GTP cyclohydrolase I type 2/NIF3 family.</text>
</comment>
<reference evidence="4 5" key="1">
    <citation type="submission" date="2017-11" db="EMBL/GenBank/DDBJ databases">
        <title>Genome-resolved metagenomics identifies genetic mobility, metabolic interactions, and unexpected diversity in perchlorate-reducing communities.</title>
        <authorList>
            <person name="Barnum T.P."/>
            <person name="Figueroa I.A."/>
            <person name="Carlstrom C.I."/>
            <person name="Lucas L.N."/>
            <person name="Engelbrektson A.L."/>
            <person name="Coates J.D."/>
        </authorList>
    </citation>
    <scope>NUCLEOTIDE SEQUENCE [LARGE SCALE GENOMIC DNA]</scope>
    <source>
        <strain evidence="4">BM301</strain>
    </source>
</reference>
<dbReference type="Pfam" id="PF01784">
    <property type="entry name" value="DUF34_NIF3"/>
    <property type="match status" value="1"/>
</dbReference>
<accession>A0A2N6CXX8</accession>
<dbReference type="RefSeq" id="WP_273438514.1">
    <property type="nucleotide sequence ID" value="NZ_PKUN01000008.1"/>
</dbReference>
<sequence length="248" mass="26786">MIDIFELERYCNGLLDAGGFEDYCPNGLQLDAGRREIRRLVTGVTASQAVIAAAEQAGADLLLVHHGYFWRGEPAPLTGVKGRRVRHLIRAGIGLMAYHLPLDAHPELGNNRTLGDLLGIRQGRALAQGLVWQGEVEDELPAALARRMTRLLGRAPLLIAAGDRPIRRIGWCTGAAQGAIVEAAAAGLDAFVSGEISESTTHLARELGIHYFAAGHHATERFGVQALGQHLAEKFALDHLFIDDDNPV</sequence>
<evidence type="ECO:0000313" key="5">
    <source>
        <dbReference type="Proteomes" id="UP000235015"/>
    </source>
</evidence>
<feature type="binding site" evidence="3">
    <location>
        <position position="103"/>
    </location>
    <ligand>
        <name>a divalent metal cation</name>
        <dbReference type="ChEBI" id="CHEBI:60240"/>
        <label>1</label>
    </ligand>
</feature>
<dbReference type="SUPFAM" id="SSF102705">
    <property type="entry name" value="NIF3 (NGG1p interacting factor 3)-like"/>
    <property type="match status" value="1"/>
</dbReference>
<keyword evidence="2 3" id="KW-0479">Metal-binding</keyword>
<dbReference type="PANTHER" id="PTHR13799">
    <property type="entry name" value="NGG1 INTERACTING FACTOR 3"/>
    <property type="match status" value="1"/>
</dbReference>
<feature type="binding site" evidence="3">
    <location>
        <position position="220"/>
    </location>
    <ligand>
        <name>a divalent metal cation</name>
        <dbReference type="ChEBI" id="CHEBI:60240"/>
        <label>1</label>
    </ligand>
</feature>
<dbReference type="InterPro" id="IPR002678">
    <property type="entry name" value="DUF34/NIF3"/>
</dbReference>
<name>A0A2N6CXX8_9GAMM</name>
<dbReference type="NCBIfam" id="TIGR00486">
    <property type="entry name" value="YbgI_SA1388"/>
    <property type="match status" value="1"/>
</dbReference>
<feature type="binding site" evidence="3">
    <location>
        <position position="216"/>
    </location>
    <ligand>
        <name>a divalent metal cation</name>
        <dbReference type="ChEBI" id="CHEBI:60240"/>
        <label>1</label>
    </ligand>
</feature>
<dbReference type="Gene3D" id="3.40.1390.30">
    <property type="entry name" value="NIF3 (NGG1p interacting factor 3)-like"/>
    <property type="match status" value="2"/>
</dbReference>
<evidence type="ECO:0000256" key="1">
    <source>
        <dbReference type="ARBA" id="ARBA00006964"/>
    </source>
</evidence>
<dbReference type="STRING" id="1111735.GCA_000428045_00892"/>